<dbReference type="GO" id="GO:0006281">
    <property type="term" value="P:DNA repair"/>
    <property type="evidence" value="ECO:0007669"/>
    <property type="project" value="UniProtKB-KW"/>
</dbReference>
<evidence type="ECO:0000259" key="11">
    <source>
        <dbReference type="Pfam" id="PF02463"/>
    </source>
</evidence>
<evidence type="ECO:0000256" key="3">
    <source>
        <dbReference type="ARBA" id="ARBA00021315"/>
    </source>
</evidence>
<evidence type="ECO:0000256" key="8">
    <source>
        <dbReference type="ARBA" id="ARBA00033408"/>
    </source>
</evidence>
<reference evidence="12 13" key="1">
    <citation type="submission" date="2020-08" db="EMBL/GenBank/DDBJ databases">
        <title>Sequencing the genomes of 1000 actinobacteria strains.</title>
        <authorList>
            <person name="Klenk H.-P."/>
        </authorList>
    </citation>
    <scope>NUCLEOTIDE SEQUENCE [LARGE SCALE GENOMIC DNA]</scope>
    <source>
        <strain evidence="12 13">DSM 9581</strain>
    </source>
</reference>
<dbReference type="EMBL" id="JACHDN010000001">
    <property type="protein sequence ID" value="MBB5474486.1"/>
    <property type="molecule type" value="Genomic_DNA"/>
</dbReference>
<accession>A0A7W8WB36</accession>
<keyword evidence="7 9" id="KW-0234">DNA repair</keyword>
<name>A0A7W8WB36_9CELL</name>
<comment type="caution">
    <text evidence="12">The sequence shown here is derived from an EMBL/GenBank/DDBJ whole genome shotgun (WGS) entry which is preliminary data.</text>
</comment>
<dbReference type="GO" id="GO:0006310">
    <property type="term" value="P:DNA recombination"/>
    <property type="evidence" value="ECO:0007669"/>
    <property type="project" value="InterPro"/>
</dbReference>
<evidence type="ECO:0000256" key="2">
    <source>
        <dbReference type="ARBA" id="ARBA00009441"/>
    </source>
</evidence>
<evidence type="ECO:0000256" key="1">
    <source>
        <dbReference type="ARBA" id="ARBA00003618"/>
    </source>
</evidence>
<dbReference type="GO" id="GO:0005524">
    <property type="term" value="F:ATP binding"/>
    <property type="evidence" value="ECO:0007669"/>
    <property type="project" value="UniProtKB-KW"/>
</dbReference>
<dbReference type="PIRSF" id="PIRSF003128">
    <property type="entry name" value="RecN"/>
    <property type="match status" value="1"/>
</dbReference>
<dbReference type="SUPFAM" id="SSF52540">
    <property type="entry name" value="P-loop containing nucleoside triphosphate hydrolases"/>
    <property type="match status" value="1"/>
</dbReference>
<dbReference type="CDD" id="cd03241">
    <property type="entry name" value="ABC_RecN"/>
    <property type="match status" value="1"/>
</dbReference>
<dbReference type="AlphaFoldDB" id="A0A7W8WB36"/>
<dbReference type="RefSeq" id="WP_168431922.1">
    <property type="nucleotide sequence ID" value="NZ_JAAXOZ010000157.1"/>
</dbReference>
<keyword evidence="6" id="KW-0067">ATP-binding</keyword>
<dbReference type="NCBIfam" id="TIGR00634">
    <property type="entry name" value="recN"/>
    <property type="match status" value="1"/>
</dbReference>
<evidence type="ECO:0000313" key="12">
    <source>
        <dbReference type="EMBL" id="MBB5474486.1"/>
    </source>
</evidence>
<dbReference type="PANTHER" id="PTHR11059:SF0">
    <property type="entry name" value="DNA REPAIR PROTEIN RECN"/>
    <property type="match status" value="1"/>
</dbReference>
<dbReference type="InterPro" id="IPR003395">
    <property type="entry name" value="RecF/RecN/SMC_N"/>
</dbReference>
<comment type="similarity">
    <text evidence="2 9">Belongs to the RecN family.</text>
</comment>
<evidence type="ECO:0000256" key="10">
    <source>
        <dbReference type="SAM" id="Coils"/>
    </source>
</evidence>
<dbReference type="GO" id="GO:0043590">
    <property type="term" value="C:bacterial nucleoid"/>
    <property type="evidence" value="ECO:0007669"/>
    <property type="project" value="TreeGrafter"/>
</dbReference>
<feature type="coiled-coil region" evidence="10">
    <location>
        <begin position="357"/>
        <end position="384"/>
    </location>
</feature>
<keyword evidence="5 9" id="KW-0227">DNA damage</keyword>
<evidence type="ECO:0000256" key="6">
    <source>
        <dbReference type="ARBA" id="ARBA00022840"/>
    </source>
</evidence>
<evidence type="ECO:0000256" key="4">
    <source>
        <dbReference type="ARBA" id="ARBA00022741"/>
    </source>
</evidence>
<evidence type="ECO:0000256" key="7">
    <source>
        <dbReference type="ARBA" id="ARBA00023204"/>
    </source>
</evidence>
<sequence length="576" mass="60094">MFEEITISDLGVITGARIPLHPGLTVLTGETGAGKTMVLTGLNLLLGGKADPATVRRGAASAVVEGRVVVPAGSPVLDRAEEAGAATDDDGGLVLLRTVSAPTDDAPGRSRAHLGGRSVPQAVLAELAEYLITVHGQQDQARLRSPAHQREALDAFAGAAHGALLGEYRAAWAERARLQATIDDLTSRRQDLAREAELLRLGLAEVERIDPQPGEDTELAAEIERLEHAEDLRAAATGAHAALVGDEDAADDAPSAAGAVEHARRLLDGAGAHDARLAELRDRVAEAGYLLADAATELSSYLQDLQADPLRLDAAQTRRAELAALTRSYGEDVEAVLRWADEGSRRLLDIGDGDERVTALTAERQALDARLADLADRIRAARRDAATRLAATVSEELAGLAMAGASLEVRVEPAPELGPHGGDVVEMLLVPHAGAPARPLGKGASGGELSRVMLALEVALATSPDQGEHRPGTFVFDEVDAGVGGRAATEVGRRLAALARNAQVLVVTHLAQVAAFADRHLVVTKAEDGAVTASGVREVAGEDRVRELARMLSGQEESGAARAHAAELLELGSVAR</sequence>
<evidence type="ECO:0000256" key="9">
    <source>
        <dbReference type="PIRNR" id="PIRNR003128"/>
    </source>
</evidence>
<comment type="function">
    <text evidence="1 9">May be involved in recombinational repair of damaged DNA.</text>
</comment>
<feature type="domain" description="RecF/RecN/SMC N-terminal" evidence="11">
    <location>
        <begin position="15"/>
        <end position="530"/>
    </location>
</feature>
<proteinExistence type="inferred from homology"/>
<dbReference type="Pfam" id="PF02463">
    <property type="entry name" value="SMC_N"/>
    <property type="match status" value="1"/>
</dbReference>
<organism evidence="12 13">
    <name type="scientific">Cellulomonas hominis</name>
    <dbReference type="NCBI Taxonomy" id="156981"/>
    <lineage>
        <taxon>Bacteria</taxon>
        <taxon>Bacillati</taxon>
        <taxon>Actinomycetota</taxon>
        <taxon>Actinomycetes</taxon>
        <taxon>Micrococcales</taxon>
        <taxon>Cellulomonadaceae</taxon>
        <taxon>Cellulomonas</taxon>
    </lineage>
</organism>
<dbReference type="InterPro" id="IPR027417">
    <property type="entry name" value="P-loop_NTPase"/>
</dbReference>
<evidence type="ECO:0000256" key="5">
    <source>
        <dbReference type="ARBA" id="ARBA00022763"/>
    </source>
</evidence>
<keyword evidence="4" id="KW-0547">Nucleotide-binding</keyword>
<keyword evidence="10" id="KW-0175">Coiled coil</keyword>
<protein>
    <recommendedName>
        <fullName evidence="3 9">DNA repair protein RecN</fullName>
    </recommendedName>
    <alternativeName>
        <fullName evidence="8 9">Recombination protein N</fullName>
    </alternativeName>
</protein>
<dbReference type="GO" id="GO:0009432">
    <property type="term" value="P:SOS response"/>
    <property type="evidence" value="ECO:0007669"/>
    <property type="project" value="TreeGrafter"/>
</dbReference>
<dbReference type="Gene3D" id="3.40.50.300">
    <property type="entry name" value="P-loop containing nucleotide triphosphate hydrolases"/>
    <property type="match status" value="2"/>
</dbReference>
<evidence type="ECO:0000313" key="13">
    <source>
        <dbReference type="Proteomes" id="UP000564629"/>
    </source>
</evidence>
<gene>
    <name evidence="12" type="ORF">HNR08_003222</name>
</gene>
<dbReference type="PANTHER" id="PTHR11059">
    <property type="entry name" value="DNA REPAIR PROTEIN RECN"/>
    <property type="match status" value="1"/>
</dbReference>
<dbReference type="Proteomes" id="UP000564629">
    <property type="component" value="Unassembled WGS sequence"/>
</dbReference>
<dbReference type="InterPro" id="IPR004604">
    <property type="entry name" value="DNA_recomb/repair_RecN"/>
</dbReference>